<gene>
    <name evidence="5" type="ORF">HHL09_08950</name>
</gene>
<dbReference type="SUPFAM" id="SSF46785">
    <property type="entry name" value="Winged helix' DNA-binding domain"/>
    <property type="match status" value="1"/>
</dbReference>
<keyword evidence="4" id="KW-0804">Transcription</keyword>
<accession>A0A858RGK1</accession>
<keyword evidence="3" id="KW-0238">DNA-binding</keyword>
<dbReference type="AlphaFoldDB" id="A0A858RGK1"/>
<evidence type="ECO:0000256" key="2">
    <source>
        <dbReference type="ARBA" id="ARBA00023015"/>
    </source>
</evidence>
<keyword evidence="2" id="KW-0805">Transcription regulation</keyword>
<dbReference type="Gene3D" id="1.10.10.10">
    <property type="entry name" value="Winged helix-like DNA-binding domain superfamily/Winged helix DNA-binding domain"/>
    <property type="match status" value="1"/>
</dbReference>
<reference evidence="5 6" key="1">
    <citation type="submission" date="2020-04" db="EMBL/GenBank/DDBJ databases">
        <title>Luteolibacter sp. G-1-1-1 isolated from soil.</title>
        <authorList>
            <person name="Dahal R.H."/>
        </authorList>
    </citation>
    <scope>NUCLEOTIDE SEQUENCE [LARGE SCALE GENOMIC DNA]</scope>
    <source>
        <strain evidence="5 6">G-1-1-1</strain>
    </source>
</reference>
<dbReference type="Pfam" id="PF03965">
    <property type="entry name" value="Penicillinase_R"/>
    <property type="match status" value="1"/>
</dbReference>
<dbReference type="InterPro" id="IPR036388">
    <property type="entry name" value="WH-like_DNA-bd_sf"/>
</dbReference>
<dbReference type="InterPro" id="IPR036390">
    <property type="entry name" value="WH_DNA-bd_sf"/>
</dbReference>
<organism evidence="5 6">
    <name type="scientific">Luteolibacter luteus</name>
    <dbReference type="NCBI Taxonomy" id="2728835"/>
    <lineage>
        <taxon>Bacteria</taxon>
        <taxon>Pseudomonadati</taxon>
        <taxon>Verrucomicrobiota</taxon>
        <taxon>Verrucomicrobiia</taxon>
        <taxon>Verrucomicrobiales</taxon>
        <taxon>Verrucomicrobiaceae</taxon>
        <taxon>Luteolibacter</taxon>
    </lineage>
</organism>
<evidence type="ECO:0000313" key="5">
    <source>
        <dbReference type="EMBL" id="QJE95902.1"/>
    </source>
</evidence>
<dbReference type="EMBL" id="CP051774">
    <property type="protein sequence ID" value="QJE95902.1"/>
    <property type="molecule type" value="Genomic_DNA"/>
</dbReference>
<comment type="similarity">
    <text evidence="1">Belongs to the BlaI transcriptional regulatory family.</text>
</comment>
<dbReference type="PIRSF" id="PIRSF019455">
    <property type="entry name" value="CopR_AtkY"/>
    <property type="match status" value="1"/>
</dbReference>
<dbReference type="InterPro" id="IPR005650">
    <property type="entry name" value="BlaI_family"/>
</dbReference>
<dbReference type="RefSeq" id="WP_169454215.1">
    <property type="nucleotide sequence ID" value="NZ_CP051774.1"/>
</dbReference>
<dbReference type="KEGG" id="luo:HHL09_08950"/>
<dbReference type="Proteomes" id="UP000501812">
    <property type="component" value="Chromosome"/>
</dbReference>
<keyword evidence="6" id="KW-1185">Reference proteome</keyword>
<evidence type="ECO:0000313" key="6">
    <source>
        <dbReference type="Proteomes" id="UP000501812"/>
    </source>
</evidence>
<dbReference type="GO" id="GO:0003677">
    <property type="term" value="F:DNA binding"/>
    <property type="evidence" value="ECO:0007669"/>
    <property type="project" value="UniProtKB-KW"/>
</dbReference>
<dbReference type="Gene3D" id="1.10.4040.10">
    <property type="entry name" value="Penicillinase repressor domain"/>
    <property type="match status" value="1"/>
</dbReference>
<proteinExistence type="inferred from homology"/>
<dbReference type="GO" id="GO:0045892">
    <property type="term" value="P:negative regulation of DNA-templated transcription"/>
    <property type="evidence" value="ECO:0007669"/>
    <property type="project" value="InterPro"/>
</dbReference>
<evidence type="ECO:0000256" key="1">
    <source>
        <dbReference type="ARBA" id="ARBA00011046"/>
    </source>
</evidence>
<evidence type="ECO:0000256" key="3">
    <source>
        <dbReference type="ARBA" id="ARBA00023125"/>
    </source>
</evidence>
<name>A0A858RGK1_9BACT</name>
<protein>
    <submittedName>
        <fullName evidence="5">BlaI/MecI/CopY family transcriptional regulator</fullName>
    </submittedName>
</protein>
<evidence type="ECO:0000256" key="4">
    <source>
        <dbReference type="ARBA" id="ARBA00023163"/>
    </source>
</evidence>
<sequence>MKSLPALSAAEQALMDLIWQKQPVPVAALLELVNAERAEPISRNTLQTQLTRLEAKGWLRHEDGEKVRHYSAAVPEKRGRGKILSELKERLFGGSGLSLVRCLVEEGGLSDAEIKELNDLIKDHRKGGKA</sequence>